<protein>
    <submittedName>
        <fullName evidence="2">Uncharacterized protein</fullName>
    </submittedName>
</protein>
<dbReference type="EMBL" id="BAAAUF010000090">
    <property type="protein sequence ID" value="GAA3076567.1"/>
    <property type="molecule type" value="Genomic_DNA"/>
</dbReference>
<dbReference type="Proteomes" id="UP001501532">
    <property type="component" value="Unassembled WGS sequence"/>
</dbReference>
<feature type="compositionally biased region" description="Basic and acidic residues" evidence="1">
    <location>
        <begin position="56"/>
        <end position="71"/>
    </location>
</feature>
<reference evidence="3" key="1">
    <citation type="journal article" date="2019" name="Int. J. Syst. Evol. Microbiol.">
        <title>The Global Catalogue of Microorganisms (GCM) 10K type strain sequencing project: providing services to taxonomists for standard genome sequencing and annotation.</title>
        <authorList>
            <consortium name="The Broad Institute Genomics Platform"/>
            <consortium name="The Broad Institute Genome Sequencing Center for Infectious Disease"/>
            <person name="Wu L."/>
            <person name="Ma J."/>
        </authorList>
    </citation>
    <scope>NUCLEOTIDE SEQUENCE [LARGE SCALE GENOMIC DNA]</scope>
    <source>
        <strain evidence="3">JCM 9091</strain>
    </source>
</reference>
<sequence length="71" mass="7909">MTPGTFGNRAKACFRNLPGRSVNGARPPHPTATAVPARWLRHPRPDHHPPTTAPRADSDKSEHDHQDRRTT</sequence>
<comment type="caution">
    <text evidence="2">The sequence shown here is derived from an EMBL/GenBank/DDBJ whole genome shotgun (WGS) entry which is preliminary data.</text>
</comment>
<evidence type="ECO:0000256" key="1">
    <source>
        <dbReference type="SAM" id="MobiDB-lite"/>
    </source>
</evidence>
<gene>
    <name evidence="2" type="ORF">GCM10010448_68520</name>
</gene>
<accession>A0ABP6M4F3</accession>
<evidence type="ECO:0000313" key="2">
    <source>
        <dbReference type="EMBL" id="GAA3076567.1"/>
    </source>
</evidence>
<feature type="region of interest" description="Disordered" evidence="1">
    <location>
        <begin position="17"/>
        <end position="71"/>
    </location>
</feature>
<proteinExistence type="predicted"/>
<evidence type="ECO:0000313" key="3">
    <source>
        <dbReference type="Proteomes" id="UP001501532"/>
    </source>
</evidence>
<keyword evidence="3" id="KW-1185">Reference proteome</keyword>
<organism evidence="2 3">
    <name type="scientific">Streptomyces glomeratus</name>
    <dbReference type="NCBI Taxonomy" id="284452"/>
    <lineage>
        <taxon>Bacteria</taxon>
        <taxon>Bacillati</taxon>
        <taxon>Actinomycetota</taxon>
        <taxon>Actinomycetes</taxon>
        <taxon>Kitasatosporales</taxon>
        <taxon>Streptomycetaceae</taxon>
        <taxon>Streptomyces</taxon>
    </lineage>
</organism>
<name>A0ABP6M4F3_9ACTN</name>